<dbReference type="EMBL" id="BMWZ01000004">
    <property type="protein sequence ID" value="GGZ82881.1"/>
    <property type="molecule type" value="Genomic_DNA"/>
</dbReference>
<reference evidence="2" key="2">
    <citation type="submission" date="2020-09" db="EMBL/GenBank/DDBJ databases">
        <authorList>
            <person name="Sun Q."/>
            <person name="Kim S."/>
        </authorList>
    </citation>
    <scope>NUCLEOTIDE SEQUENCE</scope>
    <source>
        <strain evidence="2">KCTC 12710</strain>
    </source>
</reference>
<keyword evidence="1" id="KW-0472">Membrane</keyword>
<keyword evidence="3" id="KW-1185">Reference proteome</keyword>
<accession>A0A918R3A1</accession>
<feature type="transmembrane region" description="Helical" evidence="1">
    <location>
        <begin position="21"/>
        <end position="42"/>
    </location>
</feature>
<dbReference type="RefSeq" id="WP_189360736.1">
    <property type="nucleotide sequence ID" value="NZ_BMWZ01000004.1"/>
</dbReference>
<dbReference type="Pfam" id="PF19578">
    <property type="entry name" value="DUF6090"/>
    <property type="match status" value="1"/>
</dbReference>
<keyword evidence="1" id="KW-1133">Transmembrane helix</keyword>
<evidence type="ECO:0000256" key="1">
    <source>
        <dbReference type="SAM" id="Phobius"/>
    </source>
</evidence>
<evidence type="ECO:0000313" key="3">
    <source>
        <dbReference type="Proteomes" id="UP000636004"/>
    </source>
</evidence>
<reference evidence="2" key="1">
    <citation type="journal article" date="2014" name="Int. J. Syst. Evol. Microbiol.">
        <title>Complete genome sequence of Corynebacterium casei LMG S-19264T (=DSM 44701T), isolated from a smear-ripened cheese.</title>
        <authorList>
            <consortium name="US DOE Joint Genome Institute (JGI-PGF)"/>
            <person name="Walter F."/>
            <person name="Albersmeier A."/>
            <person name="Kalinowski J."/>
            <person name="Ruckert C."/>
        </authorList>
    </citation>
    <scope>NUCLEOTIDE SEQUENCE</scope>
    <source>
        <strain evidence="2">KCTC 12710</strain>
    </source>
</reference>
<name>A0A918R3A1_9FLAO</name>
<evidence type="ECO:0000313" key="2">
    <source>
        <dbReference type="EMBL" id="GGZ82881.1"/>
    </source>
</evidence>
<keyword evidence="1" id="KW-0812">Transmembrane</keyword>
<sequence>MIKFFRKIRKNLLSEGKTGKYMKYAFGEIILVVIGILIALQINNWNQERLNNNDIRNKLKLVHRELIEDIATLEKEISFRYERQNLITRSLKILEEETSLSFQNRKVLDSAFLIYARMGPLYNNMRSYESFLLTESNFIDEAIYIDLNNYIDDFNTTNAKIGFFSSRMNQPQYNILLNSSVKKKRSGAFEYSFNTIQQDYQLYESMRQSMSFFQTITKGYTKILKKAIKIENKIRNN</sequence>
<dbReference type="Proteomes" id="UP000636004">
    <property type="component" value="Unassembled WGS sequence"/>
</dbReference>
<organism evidence="2 3">
    <name type="scientific">Algibacter mikhailovii</name>
    <dbReference type="NCBI Taxonomy" id="425498"/>
    <lineage>
        <taxon>Bacteria</taxon>
        <taxon>Pseudomonadati</taxon>
        <taxon>Bacteroidota</taxon>
        <taxon>Flavobacteriia</taxon>
        <taxon>Flavobacteriales</taxon>
        <taxon>Flavobacteriaceae</taxon>
        <taxon>Algibacter</taxon>
    </lineage>
</organism>
<dbReference type="AlphaFoldDB" id="A0A918R3A1"/>
<protein>
    <submittedName>
        <fullName evidence="2">Uncharacterized protein</fullName>
    </submittedName>
</protein>
<gene>
    <name evidence="2" type="ORF">GCM10007028_20930</name>
</gene>
<comment type="caution">
    <text evidence="2">The sequence shown here is derived from an EMBL/GenBank/DDBJ whole genome shotgun (WGS) entry which is preliminary data.</text>
</comment>
<proteinExistence type="predicted"/>
<dbReference type="InterPro" id="IPR045749">
    <property type="entry name" value="DUF6090"/>
</dbReference>